<protein>
    <submittedName>
        <fullName evidence="2">Integral membrane protein</fullName>
    </submittedName>
</protein>
<feature type="transmembrane region" description="Helical" evidence="1">
    <location>
        <begin position="12"/>
        <end position="32"/>
    </location>
</feature>
<keyword evidence="1" id="KW-0472">Membrane</keyword>
<keyword evidence="1" id="KW-0812">Transmembrane</keyword>
<evidence type="ECO:0000256" key="1">
    <source>
        <dbReference type="SAM" id="Phobius"/>
    </source>
</evidence>
<dbReference type="AlphaFoldDB" id="T1A0V4"/>
<dbReference type="InterPro" id="IPR032690">
    <property type="entry name" value="CarS"/>
</dbReference>
<reference evidence="2" key="1">
    <citation type="submission" date="2013-08" db="EMBL/GenBank/DDBJ databases">
        <authorList>
            <person name="Mendez C."/>
            <person name="Richter M."/>
            <person name="Ferrer M."/>
            <person name="Sanchez J."/>
        </authorList>
    </citation>
    <scope>NUCLEOTIDE SEQUENCE</scope>
</reference>
<name>T1A0V4_9ZZZZ</name>
<keyword evidence="1" id="KW-1133">Transmembrane helix</keyword>
<gene>
    <name evidence="2" type="ORF">B1B_11196</name>
</gene>
<evidence type="ECO:0000313" key="2">
    <source>
        <dbReference type="EMBL" id="EQD50553.1"/>
    </source>
</evidence>
<proteinExistence type="predicted"/>
<dbReference type="Pfam" id="PF01864">
    <property type="entry name" value="CarS-like"/>
    <property type="match status" value="1"/>
</dbReference>
<accession>T1A0V4</accession>
<sequence length="71" mass="8107">MGMTSGQNGFLLDQYPFALMSLLLLFLMSPGFFLEVYWNIPAILIILVITPPLHRAVNIVGFRLKRKSVPW</sequence>
<organism evidence="2">
    <name type="scientific">mine drainage metagenome</name>
    <dbReference type="NCBI Taxonomy" id="410659"/>
    <lineage>
        <taxon>unclassified sequences</taxon>
        <taxon>metagenomes</taxon>
        <taxon>ecological metagenomes</taxon>
    </lineage>
</organism>
<reference evidence="2" key="2">
    <citation type="journal article" date="2014" name="ISME J.">
        <title>Microbial stratification in low pH oxic and suboxic macroscopic growths along an acid mine drainage.</title>
        <authorList>
            <person name="Mendez-Garcia C."/>
            <person name="Mesa V."/>
            <person name="Sprenger R.R."/>
            <person name="Richter M."/>
            <person name="Diez M.S."/>
            <person name="Solano J."/>
            <person name="Bargiela R."/>
            <person name="Golyshina O.V."/>
            <person name="Manteca A."/>
            <person name="Ramos J.L."/>
            <person name="Gallego J.R."/>
            <person name="Llorente I."/>
            <person name="Martins Dos Santos V.A."/>
            <person name="Jensen O.N."/>
            <person name="Pelaez A.I."/>
            <person name="Sanchez J."/>
            <person name="Ferrer M."/>
        </authorList>
    </citation>
    <scope>NUCLEOTIDE SEQUENCE</scope>
</reference>
<comment type="caution">
    <text evidence="2">The sequence shown here is derived from an EMBL/GenBank/DDBJ whole genome shotgun (WGS) entry which is preliminary data.</text>
</comment>
<dbReference type="EMBL" id="AUZY01007251">
    <property type="protein sequence ID" value="EQD50553.1"/>
    <property type="molecule type" value="Genomic_DNA"/>
</dbReference>